<name>A0A494RPG5_9CAUL</name>
<evidence type="ECO:0000313" key="3">
    <source>
        <dbReference type="EMBL" id="AYG95256.1"/>
    </source>
</evidence>
<evidence type="ECO:0008006" key="5">
    <source>
        <dbReference type="Google" id="ProtNLM"/>
    </source>
</evidence>
<evidence type="ECO:0000256" key="2">
    <source>
        <dbReference type="SAM" id="SignalP"/>
    </source>
</evidence>
<dbReference type="OrthoDB" id="7204781at2"/>
<dbReference type="EMBL" id="CP032707">
    <property type="protein sequence ID" value="AYG95256.1"/>
    <property type="molecule type" value="Genomic_DNA"/>
</dbReference>
<sequence length="131" mass="13054">MLAAASVTVLMAACSPAPRQAETPEAAPDAASAPADTPVAPTGAMALGLTATQLENAALAAPDGTGLGDIQRVDVNGAGQITGLVVAPIGAGERWVRLPLEGLTVKTIGQDHLVVADLTLDQLKAMPAWAP</sequence>
<proteinExistence type="predicted"/>
<keyword evidence="4" id="KW-1185">Reference proteome</keyword>
<feature type="compositionally biased region" description="Low complexity" evidence="1">
    <location>
        <begin position="21"/>
        <end position="39"/>
    </location>
</feature>
<organism evidence="3 4">
    <name type="scientific">Brevundimonas naejangsanensis</name>
    <dbReference type="NCBI Taxonomy" id="588932"/>
    <lineage>
        <taxon>Bacteria</taxon>
        <taxon>Pseudomonadati</taxon>
        <taxon>Pseudomonadota</taxon>
        <taxon>Alphaproteobacteria</taxon>
        <taxon>Caulobacterales</taxon>
        <taxon>Caulobacteraceae</taxon>
        <taxon>Brevundimonas</taxon>
    </lineage>
</organism>
<dbReference type="Proteomes" id="UP000276984">
    <property type="component" value="Chromosome"/>
</dbReference>
<evidence type="ECO:0000256" key="1">
    <source>
        <dbReference type="SAM" id="MobiDB-lite"/>
    </source>
</evidence>
<feature type="chain" id="PRO_5019737327" description="PRC-barrel domain containing protein" evidence="2">
    <location>
        <begin position="22"/>
        <end position="131"/>
    </location>
</feature>
<accession>A0A494RPG5</accession>
<feature type="region of interest" description="Disordered" evidence="1">
    <location>
        <begin position="20"/>
        <end position="39"/>
    </location>
</feature>
<feature type="signal peptide" evidence="2">
    <location>
        <begin position="1"/>
        <end position="21"/>
    </location>
</feature>
<gene>
    <name evidence="3" type="ORF">D8I30_08745</name>
</gene>
<keyword evidence="2" id="KW-0732">Signal</keyword>
<evidence type="ECO:0000313" key="4">
    <source>
        <dbReference type="Proteomes" id="UP000276984"/>
    </source>
</evidence>
<protein>
    <recommendedName>
        <fullName evidence="5">PRC-barrel domain containing protein</fullName>
    </recommendedName>
</protein>
<dbReference type="AlphaFoldDB" id="A0A494RPG5"/>
<reference evidence="3 4" key="1">
    <citation type="submission" date="2018-10" db="EMBL/GenBank/DDBJ databases">
        <title>Complete genome sequence of Brevundimonas naejangsanensis BRV3.</title>
        <authorList>
            <person name="Berrios L."/>
            <person name="Ely B."/>
        </authorList>
    </citation>
    <scope>NUCLEOTIDE SEQUENCE [LARGE SCALE GENOMIC DNA]</scope>
    <source>
        <strain evidence="3 4">BRV3</strain>
    </source>
</reference>
<dbReference type="Gene3D" id="2.30.30.240">
    <property type="entry name" value="PRC-barrel domain"/>
    <property type="match status" value="1"/>
</dbReference>
<dbReference type="InterPro" id="IPR011033">
    <property type="entry name" value="PRC_barrel-like_sf"/>
</dbReference>
<dbReference type="SUPFAM" id="SSF50346">
    <property type="entry name" value="PRC-barrel domain"/>
    <property type="match status" value="1"/>
</dbReference>